<organism evidence="4 5">
    <name type="scientific">Rhamnella rubrinervis</name>
    <dbReference type="NCBI Taxonomy" id="2594499"/>
    <lineage>
        <taxon>Eukaryota</taxon>
        <taxon>Viridiplantae</taxon>
        <taxon>Streptophyta</taxon>
        <taxon>Embryophyta</taxon>
        <taxon>Tracheophyta</taxon>
        <taxon>Spermatophyta</taxon>
        <taxon>Magnoliopsida</taxon>
        <taxon>eudicotyledons</taxon>
        <taxon>Gunneridae</taxon>
        <taxon>Pentapetalae</taxon>
        <taxon>rosids</taxon>
        <taxon>fabids</taxon>
        <taxon>Rosales</taxon>
        <taxon>Rhamnaceae</taxon>
        <taxon>rhamnoid group</taxon>
        <taxon>Rhamneae</taxon>
        <taxon>Rhamnella</taxon>
    </lineage>
</organism>
<evidence type="ECO:0000256" key="2">
    <source>
        <dbReference type="SAM" id="Phobius"/>
    </source>
</evidence>
<feature type="region of interest" description="Disordered" evidence="1">
    <location>
        <begin position="39"/>
        <end position="93"/>
    </location>
</feature>
<proteinExistence type="predicted"/>
<feature type="transmembrane region" description="Helical" evidence="2">
    <location>
        <begin position="126"/>
        <end position="148"/>
    </location>
</feature>
<dbReference type="Proteomes" id="UP000796880">
    <property type="component" value="Unassembled WGS sequence"/>
</dbReference>
<feature type="chain" id="PRO_5035467834" evidence="3">
    <location>
        <begin position="30"/>
        <end position="149"/>
    </location>
</feature>
<protein>
    <submittedName>
        <fullName evidence="4">Uncharacterized protein</fullName>
    </submittedName>
</protein>
<dbReference type="PANTHER" id="PTHR37702">
    <property type="entry name" value="PROLINE-RICH FAMILY PROTEIN"/>
    <property type="match status" value="1"/>
</dbReference>
<keyword evidence="2" id="KW-1133">Transmembrane helix</keyword>
<gene>
    <name evidence="4" type="ORF">FNV43_RR26935</name>
</gene>
<evidence type="ECO:0000313" key="5">
    <source>
        <dbReference type="Proteomes" id="UP000796880"/>
    </source>
</evidence>
<feature type="compositionally biased region" description="Pro residues" evidence="1">
    <location>
        <begin position="68"/>
        <end position="83"/>
    </location>
</feature>
<reference evidence="4" key="1">
    <citation type="submission" date="2020-03" db="EMBL/GenBank/DDBJ databases">
        <title>A high-quality chromosome-level genome assembly of a woody plant with both climbing and erect habits, Rhamnella rubrinervis.</title>
        <authorList>
            <person name="Lu Z."/>
            <person name="Yang Y."/>
            <person name="Zhu X."/>
            <person name="Sun Y."/>
        </authorList>
    </citation>
    <scope>NUCLEOTIDE SEQUENCE</scope>
    <source>
        <strain evidence="4">BYM</strain>
        <tissue evidence="4">Leaf</tissue>
    </source>
</reference>
<sequence>MPKSFIDHLLSTVFLASIILINFPRSTVSDDPCPYPCYPPPTGSGTPTTPSTTTSPPPPTPTQTGVLYPPPAGYSLYNPPPPDGGSFGGSAPPPPDPILPYFPFYFKKPLHGVEVSSASTLGSRSAVMIATATNLVALFLCSCVLYHFV</sequence>
<keyword evidence="2" id="KW-0812">Transmembrane</keyword>
<dbReference type="PANTHER" id="PTHR37702:SF1">
    <property type="entry name" value="HYDROXYPROLINE-RICH GLYCOPROTEIN FAMILY PROTEIN"/>
    <property type="match status" value="1"/>
</dbReference>
<keyword evidence="5" id="KW-1185">Reference proteome</keyword>
<accession>A0A8K0DNZ3</accession>
<keyword evidence="3" id="KW-0732">Signal</keyword>
<evidence type="ECO:0000313" key="4">
    <source>
        <dbReference type="EMBL" id="KAF3432196.1"/>
    </source>
</evidence>
<evidence type="ECO:0000256" key="3">
    <source>
        <dbReference type="SAM" id="SignalP"/>
    </source>
</evidence>
<feature type="signal peptide" evidence="3">
    <location>
        <begin position="1"/>
        <end position="29"/>
    </location>
</feature>
<evidence type="ECO:0000256" key="1">
    <source>
        <dbReference type="SAM" id="MobiDB-lite"/>
    </source>
</evidence>
<dbReference type="AlphaFoldDB" id="A0A8K0DNZ3"/>
<feature type="compositionally biased region" description="Low complexity" evidence="1">
    <location>
        <begin position="43"/>
        <end position="54"/>
    </location>
</feature>
<dbReference type="EMBL" id="VOIH02000012">
    <property type="protein sequence ID" value="KAF3432196.1"/>
    <property type="molecule type" value="Genomic_DNA"/>
</dbReference>
<name>A0A8K0DNZ3_9ROSA</name>
<comment type="caution">
    <text evidence="4">The sequence shown here is derived from an EMBL/GenBank/DDBJ whole genome shotgun (WGS) entry which is preliminary data.</text>
</comment>
<keyword evidence="2" id="KW-0472">Membrane</keyword>